<evidence type="ECO:0000313" key="2">
    <source>
        <dbReference type="Proteomes" id="UP000784294"/>
    </source>
</evidence>
<name>A0A3S5BF09_9PLAT</name>
<protein>
    <submittedName>
        <fullName evidence="1">Uncharacterized protein</fullName>
    </submittedName>
</protein>
<dbReference type="Proteomes" id="UP000784294">
    <property type="component" value="Unassembled WGS sequence"/>
</dbReference>
<reference evidence="1" key="1">
    <citation type="submission" date="2018-11" db="EMBL/GenBank/DDBJ databases">
        <authorList>
            <consortium name="Pathogen Informatics"/>
        </authorList>
    </citation>
    <scope>NUCLEOTIDE SEQUENCE</scope>
</reference>
<proteinExistence type="predicted"/>
<evidence type="ECO:0000313" key="1">
    <source>
        <dbReference type="EMBL" id="VEL21912.1"/>
    </source>
</evidence>
<gene>
    <name evidence="1" type="ORF">PXEA_LOCUS15352</name>
</gene>
<organism evidence="1 2">
    <name type="scientific">Protopolystoma xenopodis</name>
    <dbReference type="NCBI Taxonomy" id="117903"/>
    <lineage>
        <taxon>Eukaryota</taxon>
        <taxon>Metazoa</taxon>
        <taxon>Spiralia</taxon>
        <taxon>Lophotrochozoa</taxon>
        <taxon>Platyhelminthes</taxon>
        <taxon>Monogenea</taxon>
        <taxon>Polyopisthocotylea</taxon>
        <taxon>Polystomatidea</taxon>
        <taxon>Polystomatidae</taxon>
        <taxon>Protopolystoma</taxon>
    </lineage>
</organism>
<sequence>MLPERSGVKRVVVLSGRVRRHAFSAPARNLVLHCFAMKCCSALSTSILVEGM</sequence>
<keyword evidence="2" id="KW-1185">Reference proteome</keyword>
<dbReference type="AlphaFoldDB" id="A0A3S5BF09"/>
<dbReference type="EMBL" id="CAAALY010053745">
    <property type="protein sequence ID" value="VEL21912.1"/>
    <property type="molecule type" value="Genomic_DNA"/>
</dbReference>
<comment type="caution">
    <text evidence="1">The sequence shown here is derived from an EMBL/GenBank/DDBJ whole genome shotgun (WGS) entry which is preliminary data.</text>
</comment>
<accession>A0A3S5BF09</accession>